<dbReference type="Pfam" id="PF00777">
    <property type="entry name" value="Glyco_transf_29"/>
    <property type="match status" value="1"/>
</dbReference>
<dbReference type="PANTHER" id="PTHR45906">
    <property type="entry name" value="ALPHA-N-ACETYL-NEURAMINYL-2,3-BETA-GALACTOSYL-1, 3-N-ACETYL-GALACTOSAMINIDE ALPHA-2,6-SIALYLTRANSFERASE-LIKE"/>
    <property type="match status" value="1"/>
</dbReference>
<proteinExistence type="inferred from homology"/>
<evidence type="ECO:0000256" key="21">
    <source>
        <dbReference type="ARBA" id="ARBA00074915"/>
    </source>
</evidence>
<dbReference type="GeneTree" id="ENSGT00940000160114"/>
<gene>
    <name evidence="26" type="primary">ST6GALNAC6</name>
</gene>
<evidence type="ECO:0000256" key="18">
    <source>
        <dbReference type="ARBA" id="ARBA00051833"/>
    </source>
</evidence>
<evidence type="ECO:0000256" key="22">
    <source>
        <dbReference type="ARBA" id="ARBA00077208"/>
    </source>
</evidence>
<dbReference type="GO" id="GO:0001574">
    <property type="term" value="P:ganglioside biosynthetic process"/>
    <property type="evidence" value="ECO:0007669"/>
    <property type="project" value="TreeGrafter"/>
</dbReference>
<evidence type="ECO:0000256" key="15">
    <source>
        <dbReference type="ARBA" id="ARBA00050681"/>
    </source>
</evidence>
<keyword evidence="6" id="KW-0735">Signal-anchor</keyword>
<comment type="similarity">
    <text evidence="2">Belongs to the glycosyltransferase 29 family.</text>
</comment>
<evidence type="ECO:0000256" key="19">
    <source>
        <dbReference type="ARBA" id="ARBA00051886"/>
    </source>
</evidence>
<evidence type="ECO:0000256" key="16">
    <source>
        <dbReference type="ARBA" id="ARBA00051061"/>
    </source>
</evidence>
<dbReference type="InterPro" id="IPR001675">
    <property type="entry name" value="Glyco_trans_29"/>
</dbReference>
<dbReference type="FunFam" id="3.90.1480.20:FF:000009">
    <property type="entry name" value="alpha-N-acetylgalactosaminide alpha-2,6-sialyltransferase 6 isoform X2"/>
    <property type="match status" value="1"/>
</dbReference>
<evidence type="ECO:0000256" key="14">
    <source>
        <dbReference type="ARBA" id="ARBA00043744"/>
    </source>
</evidence>
<dbReference type="GO" id="GO:0006677">
    <property type="term" value="P:glycosylceramide metabolic process"/>
    <property type="evidence" value="ECO:0007669"/>
    <property type="project" value="Ensembl"/>
</dbReference>
<evidence type="ECO:0000256" key="11">
    <source>
        <dbReference type="ARBA" id="ARBA00023136"/>
    </source>
</evidence>
<dbReference type="PANTHER" id="PTHR45906:SF6">
    <property type="entry name" value="ALPHA-N-ACETYLGALACTOSAMINIDE ALPHA-2,6-SIALYLTRANSFERASE 6"/>
    <property type="match status" value="1"/>
</dbReference>
<comment type="subcellular location">
    <subcellularLocation>
        <location evidence="1">Golgi apparatus membrane</location>
        <topology evidence="1">Single-pass type II membrane protein</topology>
    </subcellularLocation>
</comment>
<keyword evidence="5" id="KW-0812">Transmembrane</keyword>
<evidence type="ECO:0000256" key="2">
    <source>
        <dbReference type="ARBA" id="ARBA00006003"/>
    </source>
</evidence>
<comment type="catalytic activity">
    <reaction evidence="20">
        <text>3-O-[alpha-Neu5Ac-(2-&gt;3)-beta-D-Gal-(1-&gt;3)-alpha-D-GalNAc]-L-Ser-[protein] + CMP-N-acetyl-beta-neuraminate = a 3-O-{alpha-Neu5Ac-(2-&gt;3)-beta-D-Gal-(1-&gt;3)-[alpha-Neu5Ac-(2-&gt;6)]-alpha-D-GalNAc}-L-seryl-[protein] + CMP + H(+)</text>
        <dbReference type="Rhea" id="RHEA:65280"/>
        <dbReference type="Rhea" id="RHEA-COMP:16760"/>
        <dbReference type="Rhea" id="RHEA-COMP:16761"/>
        <dbReference type="ChEBI" id="CHEBI:15378"/>
        <dbReference type="ChEBI" id="CHEBI:57812"/>
        <dbReference type="ChEBI" id="CHEBI:60377"/>
        <dbReference type="ChEBI" id="CHEBI:156395"/>
        <dbReference type="ChEBI" id="CHEBI:156397"/>
    </reaction>
    <physiologicalReaction direction="left-to-right" evidence="20">
        <dbReference type="Rhea" id="RHEA:65281"/>
    </physiologicalReaction>
</comment>
<evidence type="ECO:0000256" key="6">
    <source>
        <dbReference type="ARBA" id="ARBA00022968"/>
    </source>
</evidence>
<keyword evidence="7" id="KW-0730">Sialic acid</keyword>
<keyword evidence="4" id="KW-0808">Transferase</keyword>
<dbReference type="AlphaFoldDB" id="A0A8C0KT37"/>
<evidence type="ECO:0000256" key="8">
    <source>
        <dbReference type="ARBA" id="ARBA00022989"/>
    </source>
</evidence>
<evidence type="ECO:0000256" key="9">
    <source>
        <dbReference type="ARBA" id="ARBA00023034"/>
    </source>
</evidence>
<keyword evidence="27" id="KW-1185">Reference proteome</keyword>
<feature type="region of interest" description="Disordered" evidence="25">
    <location>
        <begin position="42"/>
        <end position="97"/>
    </location>
</feature>
<comment type="catalytic activity">
    <reaction evidence="17">
        <text>a ganglioside GT1b (d18:1(4E)) + CMP-N-acetyl-beta-neuraminate = a ganglioside GQ1balpha (d18:1(4E)) + CMP + H(+)</text>
        <dbReference type="Rhea" id="RHEA:41976"/>
        <dbReference type="ChEBI" id="CHEBI:15378"/>
        <dbReference type="ChEBI" id="CHEBI:57812"/>
        <dbReference type="ChEBI" id="CHEBI:60377"/>
        <dbReference type="ChEBI" id="CHEBI:78452"/>
        <dbReference type="ChEBI" id="CHEBI:78572"/>
    </reaction>
    <physiologicalReaction direction="left-to-right" evidence="17">
        <dbReference type="Rhea" id="RHEA:41977"/>
    </physiologicalReaction>
</comment>
<comment type="catalytic activity">
    <reaction evidence="19">
        <text>a ganglioside GD1a (d18:1(4E)) + CMP-N-acetyl-beta-neuraminate = a ganglioside GT1aalpha (d18:1(4E)) + CMP + H(+)</text>
        <dbReference type="Rhea" id="RHEA:41972"/>
        <dbReference type="ChEBI" id="CHEBI:15378"/>
        <dbReference type="ChEBI" id="CHEBI:57812"/>
        <dbReference type="ChEBI" id="CHEBI:60377"/>
        <dbReference type="ChEBI" id="CHEBI:78445"/>
        <dbReference type="ChEBI" id="CHEBI:78571"/>
    </reaction>
    <physiologicalReaction direction="left-to-right" evidence="19">
        <dbReference type="Rhea" id="RHEA:41973"/>
    </physiologicalReaction>
</comment>
<keyword evidence="8" id="KW-1133">Transmembrane helix</keyword>
<dbReference type="Gene3D" id="3.90.1480.20">
    <property type="entry name" value="Glycosyl transferase family 29"/>
    <property type="match status" value="1"/>
</dbReference>
<protein>
    <recommendedName>
        <fullName evidence="21">Alpha-N-acetylgalactosaminide alpha-2,6-sialyltransferase 6</fullName>
    </recommendedName>
    <alternativeName>
        <fullName evidence="22">GalNAc alpha-2,6-sialyltransferase VI</fullName>
    </alternativeName>
    <alternativeName>
        <fullName evidence="23">ST6GalNAc VI</fullName>
    </alternativeName>
    <alternativeName>
        <fullName evidence="24">Sialyltransferase 7F</fullName>
    </alternativeName>
</protein>
<keyword evidence="11" id="KW-0472">Membrane</keyword>
<evidence type="ECO:0000313" key="27">
    <source>
        <dbReference type="Proteomes" id="UP000694391"/>
    </source>
</evidence>
<keyword evidence="12" id="KW-1015">Disulfide bond</keyword>
<evidence type="ECO:0000313" key="26">
    <source>
        <dbReference type="Ensembl" id="ENSCAFP00020019893.1"/>
    </source>
</evidence>
<evidence type="ECO:0000256" key="20">
    <source>
        <dbReference type="ARBA" id="ARBA00053014"/>
    </source>
</evidence>
<name>A0A8C0KT37_CANLU</name>
<keyword evidence="3" id="KW-0328">Glycosyltransferase</keyword>
<comment type="catalytic activity">
    <reaction evidence="18">
        <text>a globoside MSGG + CMP-N-acetyl-beta-neuraminate = a globoside DSGG + CMP + H(+)</text>
        <dbReference type="Rhea" id="RHEA:56088"/>
        <dbReference type="ChEBI" id="CHEBI:15378"/>
        <dbReference type="ChEBI" id="CHEBI:57812"/>
        <dbReference type="ChEBI" id="CHEBI:60377"/>
        <dbReference type="ChEBI" id="CHEBI:140623"/>
        <dbReference type="ChEBI" id="CHEBI:140624"/>
    </reaction>
    <physiologicalReaction direction="left-to-right" evidence="18">
        <dbReference type="Rhea" id="RHEA:56089"/>
    </physiologicalReaction>
</comment>
<dbReference type="GO" id="GO:0009988">
    <property type="term" value="P:cell-cell recognition"/>
    <property type="evidence" value="ECO:0007669"/>
    <property type="project" value="UniProtKB-ARBA"/>
</dbReference>
<dbReference type="GO" id="GO:0001665">
    <property type="term" value="F:alpha-N-acetylgalactosaminide alpha-2,6-sialyltransferase activity"/>
    <property type="evidence" value="ECO:0007669"/>
    <property type="project" value="TreeGrafter"/>
</dbReference>
<evidence type="ECO:0000256" key="7">
    <source>
        <dbReference type="ARBA" id="ARBA00022981"/>
    </source>
</evidence>
<feature type="compositionally biased region" description="Low complexity" evidence="25">
    <location>
        <begin position="55"/>
        <end position="64"/>
    </location>
</feature>
<evidence type="ECO:0000256" key="10">
    <source>
        <dbReference type="ARBA" id="ARBA00023098"/>
    </source>
</evidence>
<keyword evidence="9" id="KW-0333">Golgi apparatus</keyword>
<sequence length="493" mass="55077">MGTTLGFWTPVSRPSGGCESEDKLFPLLMGLSFLICMVGTGPSESSPPGWPSGPGPRSGRNQRPGLGGGGLPRRRGGVVRWAESGPSQSGAACEEPPSAWGSVALGGGGVGVNSGQVRERGQWPELGGPWTEGRSWGALGPCFSLRTLSQWPRIYWRWLECKYSLPLDRCDPTSLPPGPPTGRWPLPLSRRRREMSSNKEQRSAVFVVLFALITILILYSSNSANEVFHYGSLRGRTRRPVNLKKWSITDAYVPILGNKTLPSRCHQCVIVTSSSHLLGTKLGPEIERAECTIRMNDAPTTGYSADVGNKTTFRVVAHSSVFRVLRRPQEFVNRTPETVFIFWGPPNKMQKPQGSLVRVIQRAGLVFPNMEAYAVSPGRMRQFDDLFRGETGKDREKSHSWLSTGWFTMVIAVELCDHVHVYGMVPPDYCSQRPRLQRMPYHYYEPKGPDECVTYIQNEHSRKGNHHRFITEKRVFSSWAQLYGITFSHPSWT</sequence>
<dbReference type="GO" id="GO:0000139">
    <property type="term" value="C:Golgi membrane"/>
    <property type="evidence" value="ECO:0007669"/>
    <property type="project" value="UniProtKB-SubCell"/>
</dbReference>
<evidence type="ECO:0000256" key="23">
    <source>
        <dbReference type="ARBA" id="ARBA00080825"/>
    </source>
</evidence>
<evidence type="ECO:0000256" key="4">
    <source>
        <dbReference type="ARBA" id="ARBA00022679"/>
    </source>
</evidence>
<dbReference type="GO" id="GO:0009100">
    <property type="term" value="P:glycoprotein metabolic process"/>
    <property type="evidence" value="ECO:0007669"/>
    <property type="project" value="Ensembl"/>
</dbReference>
<evidence type="ECO:0000256" key="13">
    <source>
        <dbReference type="ARBA" id="ARBA00023180"/>
    </source>
</evidence>
<dbReference type="Proteomes" id="UP000694391">
    <property type="component" value="Unplaced"/>
</dbReference>
<reference evidence="26" key="1">
    <citation type="submission" date="2025-08" db="UniProtKB">
        <authorList>
            <consortium name="Ensembl"/>
        </authorList>
    </citation>
    <scope>IDENTIFICATION</scope>
</reference>
<dbReference type="Ensembl" id="ENSCAFT00020023024.1">
    <property type="protein sequence ID" value="ENSCAFP00020019893.1"/>
    <property type="gene ID" value="ENSCAFG00020015798.1"/>
</dbReference>
<evidence type="ECO:0000256" key="1">
    <source>
        <dbReference type="ARBA" id="ARBA00004323"/>
    </source>
</evidence>
<comment type="catalytic activity">
    <reaction evidence="15">
        <text>3-O-[alpha-Neu5Ac-(2-&gt;3)-beta-D-Gal-(1-&gt;3)-alpha-D-GalNAc]-L-Thr-[protein] + CMP-N-acetyl-beta-neuraminate = a 3-O-{alpha-Neu5Ac-(2-&gt;3)-beta-D-Gal-(1-&gt;3)-[alpha-Neu5Ac-(2-&gt;6)]-alpha-D-GalNAc}-L-threonyl-[protein] + CMP + H(+)</text>
        <dbReference type="Rhea" id="RHEA:65284"/>
        <dbReference type="Rhea" id="RHEA-COMP:16762"/>
        <dbReference type="Rhea" id="RHEA-COMP:16763"/>
        <dbReference type="ChEBI" id="CHEBI:15378"/>
        <dbReference type="ChEBI" id="CHEBI:57812"/>
        <dbReference type="ChEBI" id="CHEBI:60377"/>
        <dbReference type="ChEBI" id="CHEBI:156396"/>
        <dbReference type="ChEBI" id="CHEBI:156398"/>
    </reaction>
    <physiologicalReaction direction="left-to-right" evidence="15">
        <dbReference type="Rhea" id="RHEA:65285"/>
    </physiologicalReaction>
</comment>
<accession>A0A8C0KT37</accession>
<keyword evidence="10" id="KW-0443">Lipid metabolism</keyword>
<dbReference type="GO" id="GO:0009311">
    <property type="term" value="P:oligosaccharide metabolic process"/>
    <property type="evidence" value="ECO:0007669"/>
    <property type="project" value="TreeGrafter"/>
</dbReference>
<comment type="catalytic activity">
    <reaction evidence="14">
        <text>a ganglioside GM1b (d18:1(4E)) + CMP-N-acetyl-beta-neuraminate = a ganglioside GD1alpha (d18:1(4E)) + CMP + H(+)</text>
        <dbReference type="Rhea" id="RHEA:41968"/>
        <dbReference type="ChEBI" id="CHEBI:15378"/>
        <dbReference type="ChEBI" id="CHEBI:57812"/>
        <dbReference type="ChEBI" id="CHEBI:60377"/>
        <dbReference type="ChEBI" id="CHEBI:78568"/>
        <dbReference type="ChEBI" id="CHEBI:78569"/>
    </reaction>
    <physiologicalReaction direction="left-to-right" evidence="14">
        <dbReference type="Rhea" id="RHEA:41969"/>
    </physiologicalReaction>
</comment>
<dbReference type="CDD" id="cd23978">
    <property type="entry name" value="GT29_ST6GALNAC6"/>
    <property type="match status" value="1"/>
</dbReference>
<evidence type="ECO:0000256" key="3">
    <source>
        <dbReference type="ARBA" id="ARBA00022676"/>
    </source>
</evidence>
<keyword evidence="13" id="KW-0325">Glycoprotein</keyword>
<organism evidence="26 27">
    <name type="scientific">Canis lupus dingo</name>
    <name type="common">dingo</name>
    <dbReference type="NCBI Taxonomy" id="286419"/>
    <lineage>
        <taxon>Eukaryota</taxon>
        <taxon>Metazoa</taxon>
        <taxon>Chordata</taxon>
        <taxon>Craniata</taxon>
        <taxon>Vertebrata</taxon>
        <taxon>Euteleostomi</taxon>
        <taxon>Mammalia</taxon>
        <taxon>Eutheria</taxon>
        <taxon>Laurasiatheria</taxon>
        <taxon>Carnivora</taxon>
        <taxon>Caniformia</taxon>
        <taxon>Canidae</taxon>
        <taxon>Canis</taxon>
    </lineage>
</organism>
<evidence type="ECO:0000256" key="24">
    <source>
        <dbReference type="ARBA" id="ARBA00082849"/>
    </source>
</evidence>
<dbReference type="InterPro" id="IPR038578">
    <property type="entry name" value="GT29-like_sf"/>
</dbReference>
<evidence type="ECO:0000256" key="12">
    <source>
        <dbReference type="ARBA" id="ARBA00023157"/>
    </source>
</evidence>
<evidence type="ECO:0000256" key="17">
    <source>
        <dbReference type="ARBA" id="ARBA00051590"/>
    </source>
</evidence>
<evidence type="ECO:0000256" key="5">
    <source>
        <dbReference type="ARBA" id="ARBA00022692"/>
    </source>
</evidence>
<comment type="catalytic activity">
    <reaction evidence="16">
        <text>N-acetyl-alpha-neuraminosyl-(2-&gt;3)-beta-D-galactosyl-(1-&gt;3)-N-acetyl-beta-D-glucosaminyl-(1-&gt;3)-beta-D-galactosyl-(1-&gt;4)-beta-D-glucosyl-(1&lt;-&gt;1')-N-acyl-sphing-4-enine + CMP-N-acetyl-beta-neuraminate = N-acetyl-alpha-neuraminosyl-(2-&gt;3)-beta-D-galactosyl-(1-&gt;3)-[N-acetyl-alpha-neuraminosyl-(2-&gt;6)]-N-acetyl-beta-D-glucosaminyl-(1-&gt;3)-beta-D-galactosyl-(1-&gt;4)-beta-D-glucosyl-(1&lt;-&gt;1')-N-acyl-sphing-4-enine + CMP + H(+)</text>
        <dbReference type="Rhea" id="RHEA:47884"/>
        <dbReference type="ChEBI" id="CHEBI:15378"/>
        <dbReference type="ChEBI" id="CHEBI:57812"/>
        <dbReference type="ChEBI" id="CHEBI:60377"/>
        <dbReference type="ChEBI" id="CHEBI:88073"/>
        <dbReference type="ChEBI" id="CHEBI:88079"/>
    </reaction>
    <physiologicalReaction direction="left-to-right" evidence="16">
        <dbReference type="Rhea" id="RHEA:47885"/>
    </physiologicalReaction>
</comment>
<reference evidence="26" key="2">
    <citation type="submission" date="2025-09" db="UniProtKB">
        <authorList>
            <consortium name="Ensembl"/>
        </authorList>
    </citation>
    <scope>IDENTIFICATION</scope>
</reference>
<evidence type="ECO:0000256" key="25">
    <source>
        <dbReference type="SAM" id="MobiDB-lite"/>
    </source>
</evidence>